<reference evidence="3 4" key="1">
    <citation type="journal article" date="2017" name="PLoS Biol.">
        <title>The sea cucumber genome provides insights into morphological evolution and visceral regeneration.</title>
        <authorList>
            <person name="Zhang X."/>
            <person name="Sun L."/>
            <person name="Yuan J."/>
            <person name="Sun Y."/>
            <person name="Gao Y."/>
            <person name="Zhang L."/>
            <person name="Li S."/>
            <person name="Dai H."/>
            <person name="Hamel J.F."/>
            <person name="Liu C."/>
            <person name="Yu Y."/>
            <person name="Liu S."/>
            <person name="Lin W."/>
            <person name="Guo K."/>
            <person name="Jin S."/>
            <person name="Xu P."/>
            <person name="Storey K.B."/>
            <person name="Huan P."/>
            <person name="Zhang T."/>
            <person name="Zhou Y."/>
            <person name="Zhang J."/>
            <person name="Lin C."/>
            <person name="Li X."/>
            <person name="Xing L."/>
            <person name="Huo D."/>
            <person name="Sun M."/>
            <person name="Wang L."/>
            <person name="Mercier A."/>
            <person name="Li F."/>
            <person name="Yang H."/>
            <person name="Xiang J."/>
        </authorList>
    </citation>
    <scope>NUCLEOTIDE SEQUENCE [LARGE SCALE GENOMIC DNA]</scope>
    <source>
        <strain evidence="3">Shaxun</strain>
        <tissue evidence="3">Muscle</tissue>
    </source>
</reference>
<dbReference type="AlphaFoldDB" id="A0A2G8LC57"/>
<dbReference type="FunFam" id="2.40.50.140:FF:000072">
    <property type="entry name" value="SOSS complex subunit B2"/>
    <property type="match status" value="1"/>
</dbReference>
<dbReference type="GO" id="GO:0044818">
    <property type="term" value="P:mitotic G2/M transition checkpoint"/>
    <property type="evidence" value="ECO:0007669"/>
    <property type="project" value="TreeGrafter"/>
</dbReference>
<dbReference type="SUPFAM" id="SSF50249">
    <property type="entry name" value="Nucleic acid-binding proteins"/>
    <property type="match status" value="1"/>
</dbReference>
<dbReference type="InterPro" id="IPR051231">
    <property type="entry name" value="SOSS-B"/>
</dbReference>
<dbReference type="EMBL" id="MRZV01000131">
    <property type="protein sequence ID" value="PIK57807.1"/>
    <property type="molecule type" value="Genomic_DNA"/>
</dbReference>
<dbReference type="GO" id="GO:0005694">
    <property type="term" value="C:chromosome"/>
    <property type="evidence" value="ECO:0007669"/>
    <property type="project" value="UniProtKB-ARBA"/>
</dbReference>
<feature type="region of interest" description="Disordered" evidence="2">
    <location>
        <begin position="128"/>
        <end position="223"/>
    </location>
</feature>
<evidence type="ECO:0000256" key="1">
    <source>
        <dbReference type="ARBA" id="ARBA00023125"/>
    </source>
</evidence>
<proteinExistence type="predicted"/>
<feature type="compositionally biased region" description="Polar residues" evidence="2">
    <location>
        <begin position="128"/>
        <end position="172"/>
    </location>
</feature>
<protein>
    <submittedName>
        <fullName evidence="3">Putative SOSS complex subunit B1-like isoform X3</fullName>
    </submittedName>
</protein>
<sequence length="223" mass="24192">MANDGKQSVYIKDLRPGMKNLHMVFIVLEIGSASKTKEGHTVWTVKVADKTASINLSVWDALGQSLQAGDIIRLQKGYASVYRGCLTLYSGSAGKLFKIGEFCFVFSEFPNMSDANQDFLAPMKQQNFLASNPNVPPQQQGQSSEGRATGHTNPLNGSNGARHNFPAGNQYTQPPPPLMGQDFQGGAFPNPNWNIAGKPSNGRGRERGVGGQQDPRIKAKRGR</sequence>
<dbReference type="GO" id="GO:0010212">
    <property type="term" value="P:response to ionizing radiation"/>
    <property type="evidence" value="ECO:0007669"/>
    <property type="project" value="TreeGrafter"/>
</dbReference>
<keyword evidence="1" id="KW-0238">DNA-binding</keyword>
<keyword evidence="4" id="KW-1185">Reference proteome</keyword>
<dbReference type="PANTHER" id="PTHR13356:SF0">
    <property type="entry name" value="SOSS COMPLEX SUBUNIT B HOMOLOG"/>
    <property type="match status" value="1"/>
</dbReference>
<dbReference type="OrthoDB" id="295715at2759"/>
<evidence type="ECO:0000313" key="3">
    <source>
        <dbReference type="EMBL" id="PIK57807.1"/>
    </source>
</evidence>
<dbReference type="Proteomes" id="UP000230750">
    <property type="component" value="Unassembled WGS sequence"/>
</dbReference>
<dbReference type="STRING" id="307972.A0A2G8LC57"/>
<gene>
    <name evidence="3" type="ORF">BSL78_05266</name>
</gene>
<dbReference type="CDD" id="cd04491">
    <property type="entry name" value="SoSSB_OBF"/>
    <property type="match status" value="1"/>
</dbReference>
<evidence type="ECO:0000256" key="2">
    <source>
        <dbReference type="SAM" id="MobiDB-lite"/>
    </source>
</evidence>
<dbReference type="InterPro" id="IPR012340">
    <property type="entry name" value="NA-bd_OB-fold"/>
</dbReference>
<dbReference type="GO" id="GO:0003677">
    <property type="term" value="F:DNA binding"/>
    <property type="evidence" value="ECO:0007669"/>
    <property type="project" value="UniProtKB-KW"/>
</dbReference>
<dbReference type="GO" id="GO:0070876">
    <property type="term" value="C:SOSS complex"/>
    <property type="evidence" value="ECO:0007669"/>
    <property type="project" value="TreeGrafter"/>
</dbReference>
<evidence type="ECO:0000313" key="4">
    <source>
        <dbReference type="Proteomes" id="UP000230750"/>
    </source>
</evidence>
<accession>A0A2G8LC57</accession>
<dbReference type="GO" id="GO:0000724">
    <property type="term" value="P:double-strand break repair via homologous recombination"/>
    <property type="evidence" value="ECO:0007669"/>
    <property type="project" value="TreeGrafter"/>
</dbReference>
<comment type="caution">
    <text evidence="3">The sequence shown here is derived from an EMBL/GenBank/DDBJ whole genome shotgun (WGS) entry which is preliminary data.</text>
</comment>
<dbReference type="Gene3D" id="2.40.50.140">
    <property type="entry name" value="Nucleic acid-binding proteins"/>
    <property type="match status" value="1"/>
</dbReference>
<name>A0A2G8LC57_STIJA</name>
<organism evidence="3 4">
    <name type="scientific">Stichopus japonicus</name>
    <name type="common">Sea cucumber</name>
    <dbReference type="NCBI Taxonomy" id="307972"/>
    <lineage>
        <taxon>Eukaryota</taxon>
        <taxon>Metazoa</taxon>
        <taxon>Echinodermata</taxon>
        <taxon>Eleutherozoa</taxon>
        <taxon>Echinozoa</taxon>
        <taxon>Holothuroidea</taxon>
        <taxon>Aspidochirotacea</taxon>
        <taxon>Aspidochirotida</taxon>
        <taxon>Stichopodidae</taxon>
        <taxon>Apostichopus</taxon>
    </lineage>
</organism>
<dbReference type="PANTHER" id="PTHR13356">
    <property type="entry name" value="OB FOLD NUCLEIC ACID BINDING PROTEIN-RELATED"/>
    <property type="match status" value="1"/>
</dbReference>